<reference evidence="3" key="1">
    <citation type="submission" date="2025-08" db="UniProtKB">
        <authorList>
            <consortium name="RefSeq"/>
        </authorList>
    </citation>
    <scope>IDENTIFICATION</scope>
    <source>
        <tissue evidence="3">Muscle</tissue>
    </source>
</reference>
<proteinExistence type="predicted"/>
<dbReference type="RefSeq" id="XP_010772361.1">
    <property type="nucleotide sequence ID" value="XM_010774059.1"/>
</dbReference>
<feature type="compositionally biased region" description="Basic and acidic residues" evidence="1">
    <location>
        <begin position="38"/>
        <end position="47"/>
    </location>
</feature>
<dbReference type="GO" id="GO:0006405">
    <property type="term" value="P:RNA export from nucleus"/>
    <property type="evidence" value="ECO:0007669"/>
    <property type="project" value="TreeGrafter"/>
</dbReference>
<dbReference type="OrthoDB" id="3797628at2759"/>
<evidence type="ECO:0000313" key="2">
    <source>
        <dbReference type="Proteomes" id="UP000504611"/>
    </source>
</evidence>
<feature type="non-terminal residue" evidence="3">
    <location>
        <position position="1"/>
    </location>
</feature>
<dbReference type="GO" id="GO:0017056">
    <property type="term" value="F:structural constituent of nuclear pore"/>
    <property type="evidence" value="ECO:0007669"/>
    <property type="project" value="TreeGrafter"/>
</dbReference>
<dbReference type="Proteomes" id="UP000504611">
    <property type="component" value="Unplaced"/>
</dbReference>
<protein>
    <submittedName>
        <fullName evidence="3">Nuclear pore complex protein Nup98-Nup96-like</fullName>
    </submittedName>
</protein>
<organism evidence="2 3">
    <name type="scientific">Notothenia coriiceps</name>
    <name type="common">black rockcod</name>
    <dbReference type="NCBI Taxonomy" id="8208"/>
    <lineage>
        <taxon>Eukaryota</taxon>
        <taxon>Metazoa</taxon>
        <taxon>Chordata</taxon>
        <taxon>Craniata</taxon>
        <taxon>Vertebrata</taxon>
        <taxon>Euteleostomi</taxon>
        <taxon>Actinopterygii</taxon>
        <taxon>Neopterygii</taxon>
        <taxon>Teleostei</taxon>
        <taxon>Neoteleostei</taxon>
        <taxon>Acanthomorphata</taxon>
        <taxon>Eupercaria</taxon>
        <taxon>Perciformes</taxon>
        <taxon>Notothenioidei</taxon>
        <taxon>Nototheniidae</taxon>
        <taxon>Notothenia</taxon>
    </lineage>
</organism>
<sequence>LTDPSGAAAQHALLQQQLSVLAYSPYGDSPLFRNPLSDPKKKEERLKPTNPTAQKALTTPTHYKLTPRPATRVRPKALGSSGASKSQLFDGLDDDEPSLTNGAFVPRKSIKKLVLKNLNSSQYSSPLSKEIDDLASPPEYPHNGHSHVEDEEEMAGLSSRTEEDPEVSQFYVNPISKPVAFSPPAVLQDTISELNMHKAARNGLEVRRVMSDLLIILKTKI</sequence>
<dbReference type="GO" id="GO:0000973">
    <property type="term" value="P:post-transcriptional tethering of RNA polymerase II gene DNA at nuclear periphery"/>
    <property type="evidence" value="ECO:0007669"/>
    <property type="project" value="TreeGrafter"/>
</dbReference>
<evidence type="ECO:0000256" key="1">
    <source>
        <dbReference type="SAM" id="MobiDB-lite"/>
    </source>
</evidence>
<dbReference type="GO" id="GO:0034398">
    <property type="term" value="P:telomere tethering at nuclear periphery"/>
    <property type="evidence" value="ECO:0007669"/>
    <property type="project" value="TreeGrafter"/>
</dbReference>
<dbReference type="AlphaFoldDB" id="A0A6I9ND97"/>
<dbReference type="KEGG" id="ncc:104947938"/>
<dbReference type="GeneID" id="104947938"/>
<dbReference type="GO" id="GO:0008139">
    <property type="term" value="F:nuclear localization sequence binding"/>
    <property type="evidence" value="ECO:0007669"/>
    <property type="project" value="TreeGrafter"/>
</dbReference>
<gene>
    <name evidence="3" type="primary">LOC104947938</name>
</gene>
<dbReference type="GO" id="GO:0006606">
    <property type="term" value="P:protein import into nucleus"/>
    <property type="evidence" value="ECO:0007669"/>
    <property type="project" value="TreeGrafter"/>
</dbReference>
<feature type="region of interest" description="Disordered" evidence="1">
    <location>
        <begin position="124"/>
        <end position="165"/>
    </location>
</feature>
<dbReference type="GO" id="GO:0044614">
    <property type="term" value="C:nuclear pore cytoplasmic filaments"/>
    <property type="evidence" value="ECO:0007669"/>
    <property type="project" value="TreeGrafter"/>
</dbReference>
<feature type="region of interest" description="Disordered" evidence="1">
    <location>
        <begin position="29"/>
        <end position="101"/>
    </location>
</feature>
<dbReference type="InterPro" id="IPR037665">
    <property type="entry name" value="Nucleoporin_S59-like"/>
</dbReference>
<dbReference type="PANTHER" id="PTHR23198:SF6">
    <property type="entry name" value="NUCLEAR PORE COMPLEX PROTEIN NUP98-NUP96"/>
    <property type="match status" value="1"/>
</dbReference>
<keyword evidence="2" id="KW-1185">Reference proteome</keyword>
<dbReference type="GO" id="GO:0003723">
    <property type="term" value="F:RNA binding"/>
    <property type="evidence" value="ECO:0007669"/>
    <property type="project" value="TreeGrafter"/>
</dbReference>
<evidence type="ECO:0000313" key="3">
    <source>
        <dbReference type="RefSeq" id="XP_010772361.1"/>
    </source>
</evidence>
<name>A0A6I9ND97_9TELE</name>
<dbReference type="PANTHER" id="PTHR23198">
    <property type="entry name" value="NUCLEOPORIN"/>
    <property type="match status" value="1"/>
</dbReference>
<accession>A0A6I9ND97</accession>
<feature type="compositionally biased region" description="Polar residues" evidence="1">
    <location>
        <begin position="49"/>
        <end position="61"/>
    </location>
</feature>